<name>A0ACA9N6J0_9GLOM</name>
<dbReference type="EMBL" id="CAJVPM010018941">
    <property type="protein sequence ID" value="CAG8627356.1"/>
    <property type="molecule type" value="Genomic_DNA"/>
</dbReference>
<sequence>SGVTFLAFGNGSPDIFSTFSAMTHDSCSLAGGELIGAANFITSVVAVVVGNWVVKKRKKRLLEPAMIENEFINKPEEFEGERNPDYTNGIISQMSLTLAPPLLPYDDFERPIYQSKHLHHQYGTTRPTKVPINRRPSLLRTIEDISLQEEKEKDNQVQSRYPDTPSIVVNDDPNSVVVDEPEDYPIRWNRWLTRSSLGDFVANITIVKTGRPMMTISACFGSPMLNILLGIGLSGTYVTTKTG</sequence>
<evidence type="ECO:0000313" key="2">
    <source>
        <dbReference type="Proteomes" id="UP000789860"/>
    </source>
</evidence>
<feature type="non-terminal residue" evidence="1">
    <location>
        <position position="243"/>
    </location>
</feature>
<keyword evidence="2" id="KW-1185">Reference proteome</keyword>
<proteinExistence type="predicted"/>
<dbReference type="Proteomes" id="UP000789860">
    <property type="component" value="Unassembled WGS sequence"/>
</dbReference>
<gene>
    <name evidence="1" type="ORF">SCALOS_LOCUS7846</name>
</gene>
<protein>
    <submittedName>
        <fullName evidence="1">2443_t:CDS:1</fullName>
    </submittedName>
</protein>
<comment type="caution">
    <text evidence="1">The sequence shown here is derived from an EMBL/GenBank/DDBJ whole genome shotgun (WGS) entry which is preliminary data.</text>
</comment>
<evidence type="ECO:0000313" key="1">
    <source>
        <dbReference type="EMBL" id="CAG8627356.1"/>
    </source>
</evidence>
<reference evidence="1" key="1">
    <citation type="submission" date="2021-06" db="EMBL/GenBank/DDBJ databases">
        <authorList>
            <person name="Kallberg Y."/>
            <person name="Tangrot J."/>
            <person name="Rosling A."/>
        </authorList>
    </citation>
    <scope>NUCLEOTIDE SEQUENCE</scope>
    <source>
        <strain evidence="1">AU212A</strain>
    </source>
</reference>
<accession>A0ACA9N6J0</accession>
<feature type="non-terminal residue" evidence="1">
    <location>
        <position position="1"/>
    </location>
</feature>
<organism evidence="1 2">
    <name type="scientific">Scutellospora calospora</name>
    <dbReference type="NCBI Taxonomy" id="85575"/>
    <lineage>
        <taxon>Eukaryota</taxon>
        <taxon>Fungi</taxon>
        <taxon>Fungi incertae sedis</taxon>
        <taxon>Mucoromycota</taxon>
        <taxon>Glomeromycotina</taxon>
        <taxon>Glomeromycetes</taxon>
        <taxon>Diversisporales</taxon>
        <taxon>Gigasporaceae</taxon>
        <taxon>Scutellospora</taxon>
    </lineage>
</organism>